<gene>
    <name evidence="1" type="ORF">AVDCRST_MAG82-2233</name>
</gene>
<organism evidence="1">
    <name type="scientific">uncultured Rubrobacteraceae bacterium</name>
    <dbReference type="NCBI Taxonomy" id="349277"/>
    <lineage>
        <taxon>Bacteria</taxon>
        <taxon>Bacillati</taxon>
        <taxon>Actinomycetota</taxon>
        <taxon>Rubrobacteria</taxon>
        <taxon>Rubrobacterales</taxon>
        <taxon>Rubrobacteraceae</taxon>
        <taxon>environmental samples</taxon>
    </lineage>
</organism>
<proteinExistence type="predicted"/>
<accession>A0A6J4Q2L2</accession>
<protein>
    <recommendedName>
        <fullName evidence="2">Sulfotransferase domain-containing protein</fullName>
    </recommendedName>
</protein>
<dbReference type="AlphaFoldDB" id="A0A6J4Q2L2"/>
<dbReference type="InterPro" id="IPR027417">
    <property type="entry name" value="P-loop_NTPase"/>
</dbReference>
<evidence type="ECO:0008006" key="2">
    <source>
        <dbReference type="Google" id="ProtNLM"/>
    </source>
</evidence>
<dbReference type="Pfam" id="PF13469">
    <property type="entry name" value="Sulfotransfer_3"/>
    <property type="match status" value="1"/>
</dbReference>
<reference evidence="1" key="1">
    <citation type="submission" date="2020-02" db="EMBL/GenBank/DDBJ databases">
        <authorList>
            <person name="Meier V. D."/>
        </authorList>
    </citation>
    <scope>NUCLEOTIDE SEQUENCE</scope>
    <source>
        <strain evidence="1">AVDCRST_MAG82</strain>
    </source>
</reference>
<dbReference type="EMBL" id="CADCVA010000301">
    <property type="protein sequence ID" value="CAA9432777.1"/>
    <property type="molecule type" value="Genomic_DNA"/>
</dbReference>
<sequence length="305" mass="35236">MIGTPLSRLPGGLYVDLGKGDHKNSVFLAGSGRSGTTWLSQIINHRRGYRYVFEPFNPRVVGPFGHFRTKQYLRPEDRREEFLEPARLVLTGRLRDPWTDRFNGRIVARRRLIKDIRANLLLGWMRANFPGMPIILLLRHPCAVVASRLALGWKDNLSETMEQRELVEDFLLPMEAEIRAAKGDFERHLFLWCIDNYVPLKQFRPQQLHLTFYENLLARPEAELQSLFASLGEDFDDRVYRRLRRPSPLSRKNTHFPSLEGWRTRVSANQLERTTEILGLFGLGHIYGEGAMPNSSCAYALMDGV</sequence>
<evidence type="ECO:0000313" key="1">
    <source>
        <dbReference type="EMBL" id="CAA9432777.1"/>
    </source>
</evidence>
<dbReference type="Gene3D" id="3.40.50.300">
    <property type="entry name" value="P-loop containing nucleotide triphosphate hydrolases"/>
    <property type="match status" value="1"/>
</dbReference>
<name>A0A6J4Q2L2_9ACTN</name>
<dbReference type="SUPFAM" id="SSF52540">
    <property type="entry name" value="P-loop containing nucleoside triphosphate hydrolases"/>
    <property type="match status" value="1"/>
</dbReference>